<evidence type="ECO:0000313" key="5">
    <source>
        <dbReference type="EMBL" id="CAG8628370.1"/>
    </source>
</evidence>
<dbReference type="AlphaFoldDB" id="A0A9N9DAC9"/>
<dbReference type="OrthoDB" id="67700at2759"/>
<dbReference type="Proteomes" id="UP000789572">
    <property type="component" value="Unassembled WGS sequence"/>
</dbReference>
<keyword evidence="6" id="KW-1185">Reference proteome</keyword>
<dbReference type="EMBL" id="CAJVPJ010002746">
    <property type="protein sequence ID" value="CAG8628370.1"/>
    <property type="molecule type" value="Genomic_DNA"/>
</dbReference>
<dbReference type="PANTHER" id="PTHR45911">
    <property type="entry name" value="C2 DOMAIN-CONTAINING PROTEIN"/>
    <property type="match status" value="1"/>
</dbReference>
<dbReference type="InterPro" id="IPR000008">
    <property type="entry name" value="C2_dom"/>
</dbReference>
<gene>
    <name evidence="5" type="ORF">POCULU_LOCUS8766</name>
</gene>
<keyword evidence="3" id="KW-0732">Signal</keyword>
<comment type="caution">
    <text evidence="5">The sequence shown here is derived from an EMBL/GenBank/DDBJ whole genome shotgun (WGS) entry which is preliminary data.</text>
</comment>
<dbReference type="GO" id="GO:0046872">
    <property type="term" value="F:metal ion binding"/>
    <property type="evidence" value="ECO:0007669"/>
    <property type="project" value="UniProtKB-KW"/>
</dbReference>
<feature type="chain" id="PRO_5040415264" evidence="3">
    <location>
        <begin position="24"/>
        <end position="136"/>
    </location>
</feature>
<dbReference type="SUPFAM" id="SSF49562">
    <property type="entry name" value="C2 domain (Calcium/lipid-binding domain, CaLB)"/>
    <property type="match status" value="1"/>
</dbReference>
<reference evidence="5" key="1">
    <citation type="submission" date="2021-06" db="EMBL/GenBank/DDBJ databases">
        <authorList>
            <person name="Kallberg Y."/>
            <person name="Tangrot J."/>
            <person name="Rosling A."/>
        </authorList>
    </citation>
    <scope>NUCLEOTIDE SEQUENCE</scope>
    <source>
        <strain evidence="5">IA702</strain>
    </source>
</reference>
<name>A0A9N9DAC9_9GLOM</name>
<accession>A0A9N9DAC9</accession>
<evidence type="ECO:0000256" key="2">
    <source>
        <dbReference type="ARBA" id="ARBA00022837"/>
    </source>
</evidence>
<sequence length="136" mass="15196">MTFKSTIVILLFALLCLLGHVSAKTPVGAVRVDLQYGEELPDKDPGADLSDPYVKLWVDGNPKQKSKVVHNDLDPTFYQTFYFLLYPGFQNLHFEVRDRDPGHKHDDLLGRSVINLNGFCKPAPTSCSDTAFAVLD</sequence>
<dbReference type="CDD" id="cd00030">
    <property type="entry name" value="C2"/>
    <property type="match status" value="1"/>
</dbReference>
<dbReference type="PROSITE" id="PS50004">
    <property type="entry name" value="C2"/>
    <property type="match status" value="1"/>
</dbReference>
<dbReference type="Pfam" id="PF00168">
    <property type="entry name" value="C2"/>
    <property type="match status" value="1"/>
</dbReference>
<feature type="non-terminal residue" evidence="5">
    <location>
        <position position="1"/>
    </location>
</feature>
<evidence type="ECO:0000313" key="6">
    <source>
        <dbReference type="Proteomes" id="UP000789572"/>
    </source>
</evidence>
<dbReference type="InterPro" id="IPR035892">
    <property type="entry name" value="C2_domain_sf"/>
</dbReference>
<keyword evidence="1" id="KW-0479">Metal-binding</keyword>
<evidence type="ECO:0000259" key="4">
    <source>
        <dbReference type="PROSITE" id="PS50004"/>
    </source>
</evidence>
<keyword evidence="2" id="KW-0106">Calcium</keyword>
<dbReference type="Gene3D" id="2.60.40.150">
    <property type="entry name" value="C2 domain"/>
    <property type="match status" value="1"/>
</dbReference>
<organism evidence="5 6">
    <name type="scientific">Paraglomus occultum</name>
    <dbReference type="NCBI Taxonomy" id="144539"/>
    <lineage>
        <taxon>Eukaryota</taxon>
        <taxon>Fungi</taxon>
        <taxon>Fungi incertae sedis</taxon>
        <taxon>Mucoromycota</taxon>
        <taxon>Glomeromycotina</taxon>
        <taxon>Glomeromycetes</taxon>
        <taxon>Paraglomerales</taxon>
        <taxon>Paraglomeraceae</taxon>
        <taxon>Paraglomus</taxon>
    </lineage>
</organism>
<feature type="signal peptide" evidence="3">
    <location>
        <begin position="1"/>
        <end position="23"/>
    </location>
</feature>
<protein>
    <submittedName>
        <fullName evidence="5">5546_t:CDS:1</fullName>
    </submittedName>
</protein>
<dbReference type="SMART" id="SM00239">
    <property type="entry name" value="C2"/>
    <property type="match status" value="1"/>
</dbReference>
<proteinExistence type="predicted"/>
<feature type="domain" description="C2" evidence="4">
    <location>
        <begin position="11"/>
        <end position="129"/>
    </location>
</feature>
<evidence type="ECO:0000256" key="3">
    <source>
        <dbReference type="SAM" id="SignalP"/>
    </source>
</evidence>
<evidence type="ECO:0000256" key="1">
    <source>
        <dbReference type="ARBA" id="ARBA00022723"/>
    </source>
</evidence>